<comment type="subcellular location">
    <subcellularLocation>
        <location evidence="1">Cell outer membrane</location>
    </subcellularLocation>
</comment>
<evidence type="ECO:0000313" key="5">
    <source>
        <dbReference type="EMBL" id="QBE63673.1"/>
    </source>
</evidence>
<dbReference type="InterPro" id="IPR027385">
    <property type="entry name" value="Beta-barrel_OMP"/>
</dbReference>
<reference evidence="5 6" key="1">
    <citation type="submission" date="2019-02" db="EMBL/GenBank/DDBJ databases">
        <title>Draft Genome Sequences of Six Type Strains of the Genus Massilia.</title>
        <authorList>
            <person name="Miess H."/>
            <person name="Frediansyhah A."/>
            <person name="Gross H."/>
        </authorList>
    </citation>
    <scope>NUCLEOTIDE SEQUENCE [LARGE SCALE GENOMIC DNA]</scope>
    <source>
        <strain evidence="5 6">DSM 17473</strain>
    </source>
</reference>
<dbReference type="OrthoDB" id="9130661at2"/>
<dbReference type="InterPro" id="IPR011250">
    <property type="entry name" value="OMP/PagP_B-barrel"/>
</dbReference>
<name>A0A4V0Z3J6_9BURK</name>
<gene>
    <name evidence="5" type="ORF">EWM63_12380</name>
</gene>
<feature type="domain" description="Outer membrane protein beta-barrel" evidence="4">
    <location>
        <begin position="11"/>
        <end position="194"/>
    </location>
</feature>
<evidence type="ECO:0000256" key="2">
    <source>
        <dbReference type="ARBA" id="ARBA00022729"/>
    </source>
</evidence>
<feature type="signal peptide" evidence="3">
    <location>
        <begin position="1"/>
        <end position="22"/>
    </location>
</feature>
<dbReference type="EMBL" id="CP035913">
    <property type="protein sequence ID" value="QBE63673.1"/>
    <property type="molecule type" value="Genomic_DNA"/>
</dbReference>
<evidence type="ECO:0000256" key="3">
    <source>
        <dbReference type="SAM" id="SignalP"/>
    </source>
</evidence>
<dbReference type="SUPFAM" id="SSF56925">
    <property type="entry name" value="OMPA-like"/>
    <property type="match status" value="1"/>
</dbReference>
<organism evidence="5 6">
    <name type="scientific">Pseudoduganella lutea</name>
    <dbReference type="NCBI Taxonomy" id="321985"/>
    <lineage>
        <taxon>Bacteria</taxon>
        <taxon>Pseudomonadati</taxon>
        <taxon>Pseudomonadota</taxon>
        <taxon>Betaproteobacteria</taxon>
        <taxon>Burkholderiales</taxon>
        <taxon>Oxalobacteraceae</taxon>
        <taxon>Telluria group</taxon>
        <taxon>Pseudoduganella</taxon>
    </lineage>
</organism>
<keyword evidence="6" id="KW-1185">Reference proteome</keyword>
<accession>A0A4V0Z3J6</accession>
<protein>
    <submittedName>
        <fullName evidence="5">Porin family protein</fullName>
    </submittedName>
</protein>
<dbReference type="Gene3D" id="2.40.160.20">
    <property type="match status" value="1"/>
</dbReference>
<evidence type="ECO:0000313" key="6">
    <source>
        <dbReference type="Proteomes" id="UP000290637"/>
    </source>
</evidence>
<dbReference type="Proteomes" id="UP000290637">
    <property type="component" value="Chromosome"/>
</dbReference>
<evidence type="ECO:0000259" key="4">
    <source>
        <dbReference type="Pfam" id="PF13505"/>
    </source>
</evidence>
<proteinExistence type="predicted"/>
<keyword evidence="2 3" id="KW-0732">Signal</keyword>
<sequence length="194" mass="20469">MKNTILALVASAAAFGAVSAHAAEGQPYVGIGGVVSEHRYEARNDTSGVDNAKHEYGGKFFAGYQINPMFAVEAGYTDFGKSDYAYTVNGANGRAEADSKSYYLAGKASYPVAEKVNVFGKLGVAHNKNEVSATGLAAAYNGDSSRNSVYASLGAEYAVNEKVALSLEYEHYGKNDIDVGRSKGAVSLNARYSF</sequence>
<feature type="chain" id="PRO_5020775331" evidence="3">
    <location>
        <begin position="23"/>
        <end position="194"/>
    </location>
</feature>
<dbReference type="AlphaFoldDB" id="A0A4V0Z3J6"/>
<dbReference type="GO" id="GO:0009279">
    <property type="term" value="C:cell outer membrane"/>
    <property type="evidence" value="ECO:0007669"/>
    <property type="project" value="UniProtKB-SubCell"/>
</dbReference>
<dbReference type="Pfam" id="PF13505">
    <property type="entry name" value="OMP_b-brl"/>
    <property type="match status" value="1"/>
</dbReference>
<dbReference type="RefSeq" id="WP_130186794.1">
    <property type="nucleotide sequence ID" value="NZ_CP035913.1"/>
</dbReference>
<evidence type="ECO:0000256" key="1">
    <source>
        <dbReference type="ARBA" id="ARBA00004442"/>
    </source>
</evidence>
<dbReference type="KEGG" id="plue:EWM63_12380"/>